<dbReference type="AlphaFoldDB" id="A0A6J4NNH3"/>
<dbReference type="EMBL" id="CADCTZ010001354">
    <property type="protein sequence ID" value="CAA9392834.1"/>
    <property type="molecule type" value="Genomic_DNA"/>
</dbReference>
<accession>A0A6J4NNH3</accession>
<sequence>EFKFSPSRQDLSKNRCKPGLQSETAVFWCSVVTTPSSRAAVSL</sequence>
<evidence type="ECO:0000313" key="1">
    <source>
        <dbReference type="EMBL" id="CAA9392834.1"/>
    </source>
</evidence>
<reference evidence="1" key="1">
    <citation type="submission" date="2020-02" db="EMBL/GenBank/DDBJ databases">
        <authorList>
            <person name="Meier V. D."/>
        </authorList>
    </citation>
    <scope>NUCLEOTIDE SEQUENCE</scope>
    <source>
        <strain evidence="1">AVDCRST_MAG84</strain>
    </source>
</reference>
<proteinExistence type="predicted"/>
<feature type="non-terminal residue" evidence="1">
    <location>
        <position position="1"/>
    </location>
</feature>
<gene>
    <name evidence="1" type="ORF">AVDCRST_MAG84-5700</name>
</gene>
<name>A0A6J4NNH3_9CYAN</name>
<organism evidence="1">
    <name type="scientific">uncultured Microcoleus sp</name>
    <dbReference type="NCBI Taxonomy" id="259945"/>
    <lineage>
        <taxon>Bacteria</taxon>
        <taxon>Bacillati</taxon>
        <taxon>Cyanobacteriota</taxon>
        <taxon>Cyanophyceae</taxon>
        <taxon>Oscillatoriophycideae</taxon>
        <taxon>Oscillatoriales</taxon>
        <taxon>Microcoleaceae</taxon>
        <taxon>Microcoleus</taxon>
        <taxon>environmental samples</taxon>
    </lineage>
</organism>
<protein>
    <submittedName>
        <fullName evidence="1">Uncharacterized protein</fullName>
    </submittedName>
</protein>
<feature type="non-terminal residue" evidence="1">
    <location>
        <position position="43"/>
    </location>
</feature>